<dbReference type="InterPro" id="IPR000917">
    <property type="entry name" value="Sulfatase_N"/>
</dbReference>
<dbReference type="EC" id="3.1.6.-" evidence="6"/>
<dbReference type="InterPro" id="IPR050738">
    <property type="entry name" value="Sulfatase"/>
</dbReference>
<dbReference type="InterPro" id="IPR017850">
    <property type="entry name" value="Alkaline_phosphatase_core_sf"/>
</dbReference>
<name>A0ABT6FCN5_9BACT</name>
<dbReference type="EMBL" id="JARRAG010000002">
    <property type="protein sequence ID" value="MDG3005324.1"/>
    <property type="molecule type" value="Genomic_DNA"/>
</dbReference>
<dbReference type="RefSeq" id="WP_277861669.1">
    <property type="nucleotide sequence ID" value="NZ_JARRAG010000002.1"/>
</dbReference>
<dbReference type="Gene3D" id="3.40.720.10">
    <property type="entry name" value="Alkaline Phosphatase, subunit A"/>
    <property type="match status" value="1"/>
</dbReference>
<sequence>MIVLDDLGFSDLGCYGGEIRTPNIDRLAADGLRFTRFYNASRCCPTRASLLTGLYPHQVGLARNGRDLTRDGATIAELLHAAGYQTAMAGKWHLSETAPLGGRADGREHLAWLNHQADFDRPFADVRSYPIHRGFERHYGTIWGVSNYFDPFSLVDGAEPVRAVPDGFYLTDAITAKSVEYIQAMAHDDRPFFLYVAHCAPHWPLHARPEDVDRYRETYRGGWRALRESRYRRQVAMGLFDAATHPLPPLSGSGPDWDALDDGRREHESSLMAVHAAMVDRVDQGVGSILKALEAAGRSEDTIVVVLADNGASPERYLDPGFDRASQTRDGRPIQYAGRFEPGPETTWGYIGAPWASALNTPYRYWKADSFEGGCHTPMIVHWPRGLKAPHGTTTAQVGHVIDLMPTCLELAGVAYPNQFDGHDLKPLEGESLAPALRGRPREGPRTLFFEHEGARAVLAGDWKSVALPRGEWELYHVADDATETRDLALREPRRVAELARMWRAWAERVGAVDRP</sequence>
<evidence type="ECO:0000259" key="5">
    <source>
        <dbReference type="Pfam" id="PF00884"/>
    </source>
</evidence>
<evidence type="ECO:0000256" key="2">
    <source>
        <dbReference type="ARBA" id="ARBA00022723"/>
    </source>
</evidence>
<dbReference type="SUPFAM" id="SSF53649">
    <property type="entry name" value="Alkaline phosphatase-like"/>
    <property type="match status" value="1"/>
</dbReference>
<keyword evidence="3 6" id="KW-0378">Hydrolase</keyword>
<feature type="domain" description="Sulfatase N-terminal" evidence="5">
    <location>
        <begin position="2"/>
        <end position="414"/>
    </location>
</feature>
<evidence type="ECO:0000313" key="7">
    <source>
        <dbReference type="Proteomes" id="UP001216907"/>
    </source>
</evidence>
<dbReference type="Gene3D" id="3.30.1120.10">
    <property type="match status" value="1"/>
</dbReference>
<dbReference type="CDD" id="cd16025">
    <property type="entry name" value="PAS_like"/>
    <property type="match status" value="1"/>
</dbReference>
<dbReference type="InterPro" id="IPR024607">
    <property type="entry name" value="Sulfatase_CS"/>
</dbReference>
<keyword evidence="2" id="KW-0479">Metal-binding</keyword>
<protein>
    <submittedName>
        <fullName evidence="6">Arylsulfatase</fullName>
        <ecNumber evidence="6">3.1.6.-</ecNumber>
    </submittedName>
</protein>
<dbReference type="GO" id="GO:0016787">
    <property type="term" value="F:hydrolase activity"/>
    <property type="evidence" value="ECO:0007669"/>
    <property type="project" value="UniProtKB-KW"/>
</dbReference>
<dbReference type="PANTHER" id="PTHR42693:SF53">
    <property type="entry name" value="ENDO-4-O-SULFATASE"/>
    <property type="match status" value="1"/>
</dbReference>
<keyword evidence="4" id="KW-0106">Calcium</keyword>
<evidence type="ECO:0000256" key="3">
    <source>
        <dbReference type="ARBA" id="ARBA00022801"/>
    </source>
</evidence>
<evidence type="ECO:0000313" key="6">
    <source>
        <dbReference type="EMBL" id="MDG3005324.1"/>
    </source>
</evidence>
<dbReference type="PROSITE" id="PS00149">
    <property type="entry name" value="SULFATASE_2"/>
    <property type="match status" value="1"/>
</dbReference>
<dbReference type="Proteomes" id="UP001216907">
    <property type="component" value="Unassembled WGS sequence"/>
</dbReference>
<comment type="similarity">
    <text evidence="1">Belongs to the sulfatase family.</text>
</comment>
<reference evidence="6 7" key="1">
    <citation type="submission" date="2023-03" db="EMBL/GenBank/DDBJ databases">
        <title>Paludisphaera mucosa sp. nov. a novel planctomycete from northern fen.</title>
        <authorList>
            <person name="Ivanova A."/>
        </authorList>
    </citation>
    <scope>NUCLEOTIDE SEQUENCE [LARGE SCALE GENOMIC DNA]</scope>
    <source>
        <strain evidence="6 7">Pla2</strain>
    </source>
</reference>
<gene>
    <name evidence="6" type="ORF">PZE19_16155</name>
</gene>
<keyword evidence="7" id="KW-1185">Reference proteome</keyword>
<proteinExistence type="inferred from homology"/>
<organism evidence="6 7">
    <name type="scientific">Paludisphaera mucosa</name>
    <dbReference type="NCBI Taxonomy" id="3030827"/>
    <lineage>
        <taxon>Bacteria</taxon>
        <taxon>Pseudomonadati</taxon>
        <taxon>Planctomycetota</taxon>
        <taxon>Planctomycetia</taxon>
        <taxon>Isosphaerales</taxon>
        <taxon>Isosphaeraceae</taxon>
        <taxon>Paludisphaera</taxon>
    </lineage>
</organism>
<comment type="caution">
    <text evidence="6">The sequence shown here is derived from an EMBL/GenBank/DDBJ whole genome shotgun (WGS) entry which is preliminary data.</text>
</comment>
<dbReference type="Pfam" id="PF00884">
    <property type="entry name" value="Sulfatase"/>
    <property type="match status" value="1"/>
</dbReference>
<dbReference type="PANTHER" id="PTHR42693">
    <property type="entry name" value="ARYLSULFATASE FAMILY MEMBER"/>
    <property type="match status" value="1"/>
</dbReference>
<evidence type="ECO:0000256" key="4">
    <source>
        <dbReference type="ARBA" id="ARBA00022837"/>
    </source>
</evidence>
<evidence type="ECO:0000256" key="1">
    <source>
        <dbReference type="ARBA" id="ARBA00008779"/>
    </source>
</evidence>
<accession>A0ABT6FCN5</accession>